<dbReference type="Proteomes" id="UP000307378">
    <property type="component" value="Unassembled WGS sequence"/>
</dbReference>
<feature type="transmembrane region" description="Helical" evidence="1">
    <location>
        <begin position="249"/>
        <end position="269"/>
    </location>
</feature>
<name>A0A4S8PIN7_9HYPH</name>
<dbReference type="PANTHER" id="PTHR22911">
    <property type="entry name" value="ACYL-MALONYL CONDENSING ENZYME-RELATED"/>
    <property type="match status" value="1"/>
</dbReference>
<evidence type="ECO:0000256" key="1">
    <source>
        <dbReference type="SAM" id="Phobius"/>
    </source>
</evidence>
<sequence>MSADIAPVPGAASGSNNRRGVLLTLAAFAVFSGTDALVKLSVERLPAPQVTLLVTVGAFILLCGHAVVTGGVTRLLPRQPGIAVLRAVLLAGDTLLIHYAFALLPLSEAYLLAFLTPILVALMSWLVLRERLSVSGWTGVVLGFAGVAIALQPGAASLNLGHLAALGSAVLFALSLILLRKTRVEENDEALLSSLFIILMPLALAAALLHGGLSPVRPVEGVLMAAGGMLLLAGHGLLIRAFRIAEASVVAPFQYSQIIWGCFYGALMFAAPIEVHTLVGAGIIMVSGWLVLRKSRGDIHDPNPRGDAGNHA</sequence>
<feature type="transmembrane region" description="Helical" evidence="1">
    <location>
        <begin position="191"/>
        <end position="210"/>
    </location>
</feature>
<keyword evidence="1" id="KW-0472">Membrane</keyword>
<dbReference type="PANTHER" id="PTHR22911:SF135">
    <property type="entry name" value="BLR4310 PROTEIN"/>
    <property type="match status" value="1"/>
</dbReference>
<evidence type="ECO:0000313" key="4">
    <source>
        <dbReference type="Proteomes" id="UP000307378"/>
    </source>
</evidence>
<feature type="transmembrane region" description="Helical" evidence="1">
    <location>
        <begin position="222"/>
        <end position="242"/>
    </location>
</feature>
<reference evidence="3 4" key="1">
    <citation type="submission" date="2019-04" db="EMBL/GenBank/DDBJ databases">
        <title>genome sequence of strain W3.</title>
        <authorList>
            <person name="Gao J."/>
            <person name="Sun J."/>
        </authorList>
    </citation>
    <scope>NUCLEOTIDE SEQUENCE [LARGE SCALE GENOMIC DNA]</scope>
    <source>
        <strain evidence="3 4">W3</strain>
    </source>
</reference>
<accession>A0A4S8PIN7</accession>
<feature type="transmembrane region" description="Helical" evidence="1">
    <location>
        <begin position="160"/>
        <end position="179"/>
    </location>
</feature>
<dbReference type="GO" id="GO:0016020">
    <property type="term" value="C:membrane"/>
    <property type="evidence" value="ECO:0007669"/>
    <property type="project" value="InterPro"/>
</dbReference>
<feature type="domain" description="EamA" evidence="2">
    <location>
        <begin position="19"/>
        <end position="150"/>
    </location>
</feature>
<dbReference type="AlphaFoldDB" id="A0A4S8PIN7"/>
<feature type="transmembrane region" description="Helical" evidence="1">
    <location>
        <begin position="52"/>
        <end position="76"/>
    </location>
</feature>
<protein>
    <submittedName>
        <fullName evidence="3">DMT family transporter</fullName>
    </submittedName>
</protein>
<dbReference type="Pfam" id="PF00892">
    <property type="entry name" value="EamA"/>
    <property type="match status" value="2"/>
</dbReference>
<feature type="domain" description="EamA" evidence="2">
    <location>
        <begin position="160"/>
        <end position="292"/>
    </location>
</feature>
<keyword evidence="1" id="KW-1133">Transmembrane helix</keyword>
<dbReference type="InterPro" id="IPR000620">
    <property type="entry name" value="EamA_dom"/>
</dbReference>
<proteinExistence type="predicted"/>
<feature type="transmembrane region" description="Helical" evidence="1">
    <location>
        <begin position="275"/>
        <end position="292"/>
    </location>
</feature>
<gene>
    <name evidence="3" type="ORF">FAA86_22750</name>
</gene>
<evidence type="ECO:0000313" key="3">
    <source>
        <dbReference type="EMBL" id="THV30510.1"/>
    </source>
</evidence>
<feature type="transmembrane region" description="Helical" evidence="1">
    <location>
        <begin position="83"/>
        <end position="103"/>
    </location>
</feature>
<dbReference type="Gene3D" id="1.10.3730.20">
    <property type="match status" value="1"/>
</dbReference>
<dbReference type="EMBL" id="STGU01000025">
    <property type="protein sequence ID" value="THV30510.1"/>
    <property type="molecule type" value="Genomic_DNA"/>
</dbReference>
<feature type="transmembrane region" description="Helical" evidence="1">
    <location>
        <begin position="109"/>
        <end position="128"/>
    </location>
</feature>
<comment type="caution">
    <text evidence="3">The sequence shown here is derived from an EMBL/GenBank/DDBJ whole genome shotgun (WGS) entry which is preliminary data.</text>
</comment>
<feature type="transmembrane region" description="Helical" evidence="1">
    <location>
        <begin position="135"/>
        <end position="154"/>
    </location>
</feature>
<evidence type="ECO:0000259" key="2">
    <source>
        <dbReference type="Pfam" id="PF00892"/>
    </source>
</evidence>
<keyword evidence="1" id="KW-0812">Transmembrane</keyword>
<dbReference type="InterPro" id="IPR037185">
    <property type="entry name" value="EmrE-like"/>
</dbReference>
<dbReference type="SUPFAM" id="SSF103481">
    <property type="entry name" value="Multidrug resistance efflux transporter EmrE"/>
    <property type="match status" value="2"/>
</dbReference>
<organism evidence="3 4">
    <name type="scientific">Rhizobium rosettiformans W3</name>
    <dbReference type="NCBI Taxonomy" id="538378"/>
    <lineage>
        <taxon>Bacteria</taxon>
        <taxon>Pseudomonadati</taxon>
        <taxon>Pseudomonadota</taxon>
        <taxon>Alphaproteobacteria</taxon>
        <taxon>Hyphomicrobiales</taxon>
        <taxon>Rhizobiaceae</taxon>
        <taxon>Rhizobium/Agrobacterium group</taxon>
        <taxon>Rhizobium</taxon>
    </lineage>
</organism>
<dbReference type="RefSeq" id="WP_136543435.1">
    <property type="nucleotide sequence ID" value="NZ_STGU01000025.1"/>
</dbReference>